<organism evidence="3 4">
    <name type="scientific">Pseudopedobacter beijingensis</name>
    <dbReference type="NCBI Taxonomy" id="1207056"/>
    <lineage>
        <taxon>Bacteria</taxon>
        <taxon>Pseudomonadati</taxon>
        <taxon>Bacteroidota</taxon>
        <taxon>Sphingobacteriia</taxon>
        <taxon>Sphingobacteriales</taxon>
        <taxon>Sphingobacteriaceae</taxon>
        <taxon>Pseudopedobacter</taxon>
    </lineage>
</organism>
<dbReference type="GO" id="GO:0008964">
    <property type="term" value="F:phosphoenolpyruvate carboxylase activity"/>
    <property type="evidence" value="ECO:0007669"/>
    <property type="project" value="UniProtKB-EC"/>
</dbReference>
<protein>
    <recommendedName>
        <fullName evidence="2">Phosphoenolpyruvate carboxylase</fullName>
    </recommendedName>
</protein>
<accession>A0ABW4IEY6</accession>
<keyword evidence="4" id="KW-1185">Reference proteome</keyword>
<comment type="function">
    <text evidence="1">Forms oxaloacetate, a four-carbon dicarboxylic acid source for the tricarboxylic acid cycle.</text>
</comment>
<dbReference type="InterPro" id="IPR015813">
    <property type="entry name" value="Pyrv/PenolPyrv_kinase-like_dom"/>
</dbReference>
<comment type="caution">
    <text evidence="3">The sequence shown here is derived from an EMBL/GenBank/DDBJ whole genome shotgun (WGS) entry which is preliminary data.</text>
</comment>
<reference evidence="4" key="1">
    <citation type="journal article" date="2019" name="Int. J. Syst. Evol. Microbiol.">
        <title>The Global Catalogue of Microorganisms (GCM) 10K type strain sequencing project: providing services to taxonomists for standard genome sequencing and annotation.</title>
        <authorList>
            <consortium name="The Broad Institute Genomics Platform"/>
            <consortium name="The Broad Institute Genome Sequencing Center for Infectious Disease"/>
            <person name="Wu L."/>
            <person name="Ma J."/>
        </authorList>
    </citation>
    <scope>NUCLEOTIDE SEQUENCE [LARGE SCALE GENOMIC DNA]</scope>
    <source>
        <strain evidence="4">CCUG 53762</strain>
    </source>
</reference>
<gene>
    <name evidence="3" type="ORF">ACFSAH_15755</name>
</gene>
<dbReference type="Proteomes" id="UP001597118">
    <property type="component" value="Unassembled WGS sequence"/>
</dbReference>
<evidence type="ECO:0000313" key="4">
    <source>
        <dbReference type="Proteomes" id="UP001597118"/>
    </source>
</evidence>
<keyword evidence="3" id="KW-0456">Lyase</keyword>
<name>A0ABW4IEY6_9SPHI</name>
<sequence>MFIHEQRLDSKETIFKNEVNTKFDLYNSLFLTLPFYQVKNTGLALPYFFAHCEKGILDQLSPDEIIETFFNDQMGLTNPKEITDLLFRFIQYIERQVVLFDAVEDAAYSKIRVDTDTSSLSSLMNNAQQDEALYKRIQECLREFKLRLVLTAHPTQFYPGPILGIMTDLTAAIKNNDVNSINLLLKQLGKTPFFNKEKPTPVDEALSLNWFLENILYQTASDVHNKLEEVFKLNLGNHSLIELGFWPGGDRDGNPYVTAETTKEVSSALRKTLFRCYYRDFKKLKKRITFIGTEKHLADLECILYANAFNSENIELSNIKEELLGILRKIKDVLINNHDGLFIELVDDLGWKVKLFGCHFASLDIRQDSRVLRTAFKECISTDELKGQVPENYFDLSEEEKIKVLPLSRANFTDYKSFNSLSQDTLDVIRLIKELQHTNGKRACHRFIISNCQKASDILQLKQLFLWSGWSPEELDIDFVPLFETIDDLKYAHDVMDILYSYKIYRAHLERRKNRQVIMLGFSDSTKDGGYLMANYSIYYAKHTLTDISRKHNIDLAFFDGRGGPPARGGGKTHKFYASFGKDIANKQIQMTVQGQTISSYYGTFESSINNMEQLIHAGIHSALEKQGSNTMDSEQEALFADLAAVSHNYFINLREHPLFLKFMENQSPLKMLSQINIGSRPVKRNGNSELKLEDLRAISFVTSWSQVKLNIPGFYGVGTALKAIKERGEWKKLKELYKNVGFFKTVIDNCMMSMSKSDFRLTQYLENDETYGAFWTQMKNEFELTKGLILDLSDSDTLMEKNPIDKMSISIREKIVLPLVIIQRYAIIKCLQTDLSDKEREIYTKLAMRTIYGIVNAARNSA</sequence>
<dbReference type="Pfam" id="PF00311">
    <property type="entry name" value="PEPcase"/>
    <property type="match status" value="2"/>
</dbReference>
<evidence type="ECO:0000256" key="2">
    <source>
        <dbReference type="ARBA" id="ARBA00022419"/>
    </source>
</evidence>
<dbReference type="EMBL" id="JBHUDG010000046">
    <property type="protein sequence ID" value="MFD1631331.1"/>
    <property type="molecule type" value="Genomic_DNA"/>
</dbReference>
<dbReference type="PRINTS" id="PR00150">
    <property type="entry name" value="PEPCARBXLASE"/>
</dbReference>
<proteinExistence type="predicted"/>
<dbReference type="SUPFAM" id="SSF51621">
    <property type="entry name" value="Phosphoenolpyruvate/pyruvate domain"/>
    <property type="match status" value="1"/>
</dbReference>
<dbReference type="InterPro" id="IPR021135">
    <property type="entry name" value="PEP_COase"/>
</dbReference>
<dbReference type="PANTHER" id="PTHR30523">
    <property type="entry name" value="PHOSPHOENOLPYRUVATE CARBOXYLASE"/>
    <property type="match status" value="1"/>
</dbReference>
<dbReference type="PANTHER" id="PTHR30523:SF6">
    <property type="entry name" value="PHOSPHOENOLPYRUVATE CARBOXYLASE"/>
    <property type="match status" value="1"/>
</dbReference>
<evidence type="ECO:0000313" key="3">
    <source>
        <dbReference type="EMBL" id="MFD1631331.1"/>
    </source>
</evidence>
<dbReference type="RefSeq" id="WP_379663700.1">
    <property type="nucleotide sequence ID" value="NZ_JBHUDG010000046.1"/>
</dbReference>
<evidence type="ECO:0000256" key="1">
    <source>
        <dbReference type="ARBA" id="ARBA00003670"/>
    </source>
</evidence>